<dbReference type="CDD" id="cd00293">
    <property type="entry name" value="USP-like"/>
    <property type="match status" value="1"/>
</dbReference>
<feature type="domain" description="UspA" evidence="2">
    <location>
        <begin position="1"/>
        <end position="148"/>
    </location>
</feature>
<accession>A0A0R0BZ10</accession>
<dbReference type="PRINTS" id="PR01438">
    <property type="entry name" value="UNVRSLSTRESS"/>
</dbReference>
<dbReference type="InterPro" id="IPR014729">
    <property type="entry name" value="Rossmann-like_a/b/a_fold"/>
</dbReference>
<dbReference type="PANTHER" id="PTHR46268">
    <property type="entry name" value="STRESS RESPONSE PROTEIN NHAX"/>
    <property type="match status" value="1"/>
</dbReference>
<dbReference type="PATRIC" id="fig|266128.3.peg.2841"/>
<name>A0A0R0BZ10_9GAMM</name>
<dbReference type="SUPFAM" id="SSF52402">
    <property type="entry name" value="Adenine nucleotide alpha hydrolases-like"/>
    <property type="match status" value="1"/>
</dbReference>
<dbReference type="Gene3D" id="3.40.50.620">
    <property type="entry name" value="HUPs"/>
    <property type="match status" value="1"/>
</dbReference>
<dbReference type="EMBL" id="LDJH01000009">
    <property type="protein sequence ID" value="KRG58686.1"/>
    <property type="molecule type" value="Genomic_DNA"/>
</dbReference>
<dbReference type="Proteomes" id="UP000051254">
    <property type="component" value="Unassembled WGS sequence"/>
</dbReference>
<gene>
    <name evidence="3" type="ORF">ABB25_05870</name>
</gene>
<evidence type="ECO:0000313" key="3">
    <source>
        <dbReference type="EMBL" id="KRG58686.1"/>
    </source>
</evidence>
<comment type="caution">
    <text evidence="3">The sequence shown here is derived from an EMBL/GenBank/DDBJ whole genome shotgun (WGS) entry which is preliminary data.</text>
</comment>
<evidence type="ECO:0000256" key="1">
    <source>
        <dbReference type="ARBA" id="ARBA00008791"/>
    </source>
</evidence>
<dbReference type="Pfam" id="PF00582">
    <property type="entry name" value="Usp"/>
    <property type="match status" value="1"/>
</dbReference>
<reference evidence="3 4" key="1">
    <citation type="submission" date="2015-05" db="EMBL/GenBank/DDBJ databases">
        <title>Genome sequencing and analysis of members of genus Stenotrophomonas.</title>
        <authorList>
            <person name="Patil P.P."/>
            <person name="Midha S."/>
            <person name="Patil P.B."/>
        </authorList>
    </citation>
    <scope>NUCLEOTIDE SEQUENCE [LARGE SCALE GENOMIC DNA]</scope>
    <source>
        <strain evidence="3 4">DSM 17805</strain>
    </source>
</reference>
<dbReference type="PANTHER" id="PTHR46268:SF15">
    <property type="entry name" value="UNIVERSAL STRESS PROTEIN HP_0031"/>
    <property type="match status" value="1"/>
</dbReference>
<evidence type="ECO:0000259" key="2">
    <source>
        <dbReference type="Pfam" id="PF00582"/>
    </source>
</evidence>
<dbReference type="InterPro" id="IPR006016">
    <property type="entry name" value="UspA"/>
</dbReference>
<protein>
    <submittedName>
        <fullName evidence="3">Universal stress protein UspA</fullName>
    </submittedName>
</protein>
<dbReference type="AlphaFoldDB" id="A0A0R0BZ10"/>
<organism evidence="3 4">
    <name type="scientific">Stenotrophomonas koreensis</name>
    <dbReference type="NCBI Taxonomy" id="266128"/>
    <lineage>
        <taxon>Bacteria</taxon>
        <taxon>Pseudomonadati</taxon>
        <taxon>Pseudomonadota</taxon>
        <taxon>Gammaproteobacteria</taxon>
        <taxon>Lysobacterales</taxon>
        <taxon>Lysobacteraceae</taxon>
        <taxon>Stenotrophomonas</taxon>
    </lineage>
</organism>
<evidence type="ECO:0000313" key="4">
    <source>
        <dbReference type="Proteomes" id="UP000051254"/>
    </source>
</evidence>
<proteinExistence type="inferred from homology"/>
<dbReference type="RefSeq" id="WP_057664895.1">
    <property type="nucleotide sequence ID" value="NZ_LDJH01000009.1"/>
</dbReference>
<dbReference type="InterPro" id="IPR006015">
    <property type="entry name" value="Universal_stress_UspA"/>
</dbReference>
<dbReference type="OrthoDB" id="9792500at2"/>
<keyword evidence="4" id="KW-1185">Reference proteome</keyword>
<comment type="similarity">
    <text evidence="1">Belongs to the universal stress protein A family.</text>
</comment>
<dbReference type="STRING" id="266128.ABB25_05870"/>
<sequence length="148" mass="15758">MYKRILIAVDGSPLSNRGLEKGLELAAGLGAEVDILNVCEPWAVGMYDAMGWSAGYENTPQYLEDRRKQAMEILEPAAAAAAAAGVKANVMHVVDRYAADGIIDTIASQNSDLVVLASHGRRGIRRALLGSQTAEVLARATVPVLVIR</sequence>